<reference evidence="5" key="1">
    <citation type="journal article" date="2019" name="Int. J. Syst. Evol. Microbiol.">
        <title>The Global Catalogue of Microorganisms (GCM) 10K type strain sequencing project: providing services to taxonomists for standard genome sequencing and annotation.</title>
        <authorList>
            <consortium name="The Broad Institute Genomics Platform"/>
            <consortium name="The Broad Institute Genome Sequencing Center for Infectious Disease"/>
            <person name="Wu L."/>
            <person name="Ma J."/>
        </authorList>
    </citation>
    <scope>NUCLEOTIDE SEQUENCE [LARGE SCALE GENOMIC DNA]</scope>
    <source>
        <strain evidence="5">JCM 10083</strain>
    </source>
</reference>
<comment type="similarity">
    <text evidence="1 3">Belongs to the enoyl-CoA hydratase/isomerase family.</text>
</comment>
<gene>
    <name evidence="4" type="ORF">ACFQVD_04110</name>
</gene>
<dbReference type="InterPro" id="IPR014748">
    <property type="entry name" value="Enoyl-CoA_hydra_C"/>
</dbReference>
<keyword evidence="5" id="KW-1185">Reference proteome</keyword>
<dbReference type="Gene3D" id="1.10.12.10">
    <property type="entry name" value="Lyase 2-enoyl-coa Hydratase, Chain A, domain 2"/>
    <property type="match status" value="1"/>
</dbReference>
<name>A0ABW2SSL8_9ACTN</name>
<dbReference type="InterPro" id="IPR029045">
    <property type="entry name" value="ClpP/crotonase-like_dom_sf"/>
</dbReference>
<comment type="caution">
    <text evidence="4">The sequence shown here is derived from an EMBL/GenBank/DDBJ whole genome shotgun (WGS) entry which is preliminary data.</text>
</comment>
<sequence>MQISEGFELSVDRYVATLRINRPEKRNALSAAMWRALPTLLAPLADDPAVRVLVLTGAAGTFCSGADISELAELAGNGDESGDDTGATVAAERALAEFPKPVIAMIEGFCVGGGCQLALACDLRLAAEGARFGITPAKLGIVYPPSSTRRLTAAVGPSTAKFLLFSAELIGADRALRTGLVDEVLPEGELSERVYGLARTLAGRSQLTVAAAKEIVDGRADEARFLLWQKEAREEVTEGVAAFLERRPPRFTWTGGAAVSRT</sequence>
<accession>A0ABW2SSL8</accession>
<evidence type="ECO:0000256" key="2">
    <source>
        <dbReference type="ARBA" id="ARBA00023239"/>
    </source>
</evidence>
<dbReference type="PANTHER" id="PTHR11941">
    <property type="entry name" value="ENOYL-COA HYDRATASE-RELATED"/>
    <property type="match status" value="1"/>
</dbReference>
<evidence type="ECO:0000313" key="5">
    <source>
        <dbReference type="Proteomes" id="UP001596514"/>
    </source>
</evidence>
<protein>
    <submittedName>
        <fullName evidence="4">Enoyl-CoA hydratase/isomerase family protein</fullName>
    </submittedName>
</protein>
<dbReference type="Proteomes" id="UP001596514">
    <property type="component" value="Unassembled WGS sequence"/>
</dbReference>
<dbReference type="EMBL" id="JBHTEE010000001">
    <property type="protein sequence ID" value="MFC7599290.1"/>
    <property type="molecule type" value="Genomic_DNA"/>
</dbReference>
<proteinExistence type="inferred from homology"/>
<evidence type="ECO:0000256" key="1">
    <source>
        <dbReference type="ARBA" id="ARBA00005254"/>
    </source>
</evidence>
<keyword evidence="2" id="KW-0456">Lyase</keyword>
<dbReference type="Pfam" id="PF00378">
    <property type="entry name" value="ECH_1"/>
    <property type="match status" value="1"/>
</dbReference>
<evidence type="ECO:0000313" key="4">
    <source>
        <dbReference type="EMBL" id="MFC7599290.1"/>
    </source>
</evidence>
<dbReference type="Gene3D" id="3.90.226.10">
    <property type="entry name" value="2-enoyl-CoA Hydratase, Chain A, domain 1"/>
    <property type="match status" value="1"/>
</dbReference>
<dbReference type="PROSITE" id="PS00166">
    <property type="entry name" value="ENOYL_COA_HYDRATASE"/>
    <property type="match status" value="1"/>
</dbReference>
<evidence type="ECO:0000256" key="3">
    <source>
        <dbReference type="RuleBase" id="RU003707"/>
    </source>
</evidence>
<dbReference type="SUPFAM" id="SSF52096">
    <property type="entry name" value="ClpP/crotonase"/>
    <property type="match status" value="1"/>
</dbReference>
<dbReference type="RefSeq" id="WP_343967778.1">
    <property type="nucleotide sequence ID" value="NZ_BAAAGK010000060.1"/>
</dbReference>
<dbReference type="InterPro" id="IPR001753">
    <property type="entry name" value="Enoyl-CoA_hydra/iso"/>
</dbReference>
<dbReference type="InterPro" id="IPR018376">
    <property type="entry name" value="Enoyl-CoA_hyd/isom_CS"/>
</dbReference>
<organism evidence="4 5">
    <name type="scientific">Streptosporangium amethystogenes subsp. fukuiense</name>
    <dbReference type="NCBI Taxonomy" id="698418"/>
    <lineage>
        <taxon>Bacteria</taxon>
        <taxon>Bacillati</taxon>
        <taxon>Actinomycetota</taxon>
        <taxon>Actinomycetes</taxon>
        <taxon>Streptosporangiales</taxon>
        <taxon>Streptosporangiaceae</taxon>
        <taxon>Streptosporangium</taxon>
    </lineage>
</organism>
<dbReference type="PANTHER" id="PTHR11941:SF127">
    <property type="entry name" value="ENOYL-COA HYDRATASE ECHA18 (ENOYL HYDRASE) (UNSATURATED ACYL-COA HYDRATASE) (CROTONASE)-RELATED"/>
    <property type="match status" value="1"/>
</dbReference>
<dbReference type="CDD" id="cd06558">
    <property type="entry name" value="crotonase-like"/>
    <property type="match status" value="1"/>
</dbReference>